<comment type="caution">
    <text evidence="2">The sequence shown here is derived from an EMBL/GenBank/DDBJ whole genome shotgun (WGS) entry which is preliminary data.</text>
</comment>
<proteinExistence type="predicted"/>
<keyword evidence="1" id="KW-0812">Transmembrane</keyword>
<dbReference type="EMBL" id="JACHLR010000024">
    <property type="protein sequence ID" value="MBB4860538.1"/>
    <property type="molecule type" value="Genomic_DNA"/>
</dbReference>
<evidence type="ECO:0000313" key="2">
    <source>
        <dbReference type="EMBL" id="MBB4860538.1"/>
    </source>
</evidence>
<accession>A0A7W7KEE1</accession>
<sequence length="49" mass="5004">MPGIGTTRLTETISLAFQAAGILLAVLGMLLSMAAFLVRVFGLLPAGEA</sequence>
<dbReference type="AlphaFoldDB" id="A0A7W7KEE1"/>
<protein>
    <submittedName>
        <fullName evidence="2">Uncharacterized protein</fullName>
    </submittedName>
</protein>
<gene>
    <name evidence="2" type="ORF">HNO88_003882</name>
</gene>
<evidence type="ECO:0000256" key="1">
    <source>
        <dbReference type="SAM" id="Phobius"/>
    </source>
</evidence>
<organism evidence="2 3">
    <name type="scientific">Novosphingobium chloroacetimidivorans</name>
    <dbReference type="NCBI Taxonomy" id="1428314"/>
    <lineage>
        <taxon>Bacteria</taxon>
        <taxon>Pseudomonadati</taxon>
        <taxon>Pseudomonadota</taxon>
        <taxon>Alphaproteobacteria</taxon>
        <taxon>Sphingomonadales</taxon>
        <taxon>Sphingomonadaceae</taxon>
        <taxon>Novosphingobium</taxon>
    </lineage>
</organism>
<feature type="transmembrane region" description="Helical" evidence="1">
    <location>
        <begin position="15"/>
        <end position="38"/>
    </location>
</feature>
<name>A0A7W7KEE1_9SPHN</name>
<keyword evidence="1" id="KW-1133">Transmembrane helix</keyword>
<evidence type="ECO:0000313" key="3">
    <source>
        <dbReference type="Proteomes" id="UP000555448"/>
    </source>
</evidence>
<dbReference type="RefSeq" id="WP_184249500.1">
    <property type="nucleotide sequence ID" value="NZ_JACHLR010000024.1"/>
</dbReference>
<keyword evidence="3" id="KW-1185">Reference proteome</keyword>
<dbReference type="Proteomes" id="UP000555448">
    <property type="component" value="Unassembled WGS sequence"/>
</dbReference>
<reference evidence="2 3" key="1">
    <citation type="submission" date="2020-08" db="EMBL/GenBank/DDBJ databases">
        <title>Functional genomics of gut bacteria from endangered species of beetles.</title>
        <authorList>
            <person name="Carlos-Shanley C."/>
        </authorList>
    </citation>
    <scope>NUCLEOTIDE SEQUENCE [LARGE SCALE GENOMIC DNA]</scope>
    <source>
        <strain evidence="2 3">S00245</strain>
    </source>
</reference>
<keyword evidence="1" id="KW-0472">Membrane</keyword>